<feature type="transmembrane region" description="Helical" evidence="2">
    <location>
        <begin position="534"/>
        <end position="553"/>
    </location>
</feature>
<dbReference type="Gene3D" id="2.160.20.10">
    <property type="entry name" value="Single-stranded right-handed beta-helix, Pectin lyase-like"/>
    <property type="match status" value="1"/>
</dbReference>
<evidence type="ECO:0000259" key="3">
    <source>
        <dbReference type="Pfam" id="PF13229"/>
    </source>
</evidence>
<feature type="transmembrane region" description="Helical" evidence="2">
    <location>
        <begin position="52"/>
        <end position="73"/>
    </location>
</feature>
<feature type="transmembrane region" description="Helical" evidence="2">
    <location>
        <begin position="503"/>
        <end position="522"/>
    </location>
</feature>
<keyword evidence="5" id="KW-1185">Reference proteome</keyword>
<dbReference type="SMART" id="SM00710">
    <property type="entry name" value="PbH1"/>
    <property type="match status" value="5"/>
</dbReference>
<evidence type="ECO:0000256" key="2">
    <source>
        <dbReference type="SAM" id="Phobius"/>
    </source>
</evidence>
<organism evidence="4 5">
    <name type="scientific">Glycomyces harbinensis</name>
    <dbReference type="NCBI Taxonomy" id="58114"/>
    <lineage>
        <taxon>Bacteria</taxon>
        <taxon>Bacillati</taxon>
        <taxon>Actinomycetota</taxon>
        <taxon>Actinomycetes</taxon>
        <taxon>Glycomycetales</taxon>
        <taxon>Glycomycetaceae</taxon>
        <taxon>Glycomyces</taxon>
    </lineage>
</organism>
<feature type="domain" description="Right handed beta helix" evidence="3">
    <location>
        <begin position="213"/>
        <end position="319"/>
    </location>
</feature>
<protein>
    <submittedName>
        <fullName evidence="4">Copper-binding protein (NosD)</fullName>
    </submittedName>
</protein>
<feature type="transmembrane region" description="Helical" evidence="2">
    <location>
        <begin position="585"/>
        <end position="602"/>
    </location>
</feature>
<feature type="transmembrane region" description="Helical" evidence="2">
    <location>
        <begin position="617"/>
        <end position="637"/>
    </location>
</feature>
<keyword evidence="2" id="KW-1133">Transmembrane helix</keyword>
<dbReference type="InterPro" id="IPR006626">
    <property type="entry name" value="PbH1"/>
</dbReference>
<dbReference type="InterPro" id="IPR039448">
    <property type="entry name" value="Beta_helix"/>
</dbReference>
<dbReference type="AlphaFoldDB" id="A0A1G6V7B2"/>
<dbReference type="Proteomes" id="UP000198949">
    <property type="component" value="Unassembled WGS sequence"/>
</dbReference>
<accession>A0A1G6V7B2</accession>
<dbReference type="STRING" id="58114.SAMN05216270_104209"/>
<sequence>MPHLLHPNGIQPLPWVCAPRYPDAVPPHASPRGPERRRALPLRPRPERRLPVLAFTTAVLAALVATCYLGGLASEPRLAEPLPPGASDAQPPAYRETGPRILVCPADADAFAERNQEVDYLRRIENERLYEDCTATGHHDLLSALDAASPGDRIDILPGHYPLERTAQIGADLTDLQIEGLGDGPEDVTLSGRFALDTVMDAAGANLYLKGFTLAQAGDTALRLTAAGATVDQVAAFQSGNLGLHVSDATGVLLTGCRADAVDTAGIDVLSSEVAVQDCEVTGSTAGIALHGPGTVADVSGNRLHGNSTGLAVHDTGDRSAITAGANLLYDNNTDHFSGRGACANGPDVRDWTDGALCPDHAYPSGVGLLLADADGVEATGNRIWNQHTAAVAAWGAPGPAGGGNRNTVADNDFGVREDGQRQRNRLDVWWDGTGAENCFDEPGAYRTAPAVLPGCDAAATRILGDPLRTAKAWHCGLGAASDVPGDCDWFGAQFTDRLEFRVAVAFAAVLLFLTATGWLAAARSLDPPRAGQMTFSALSTGAGGLLFVVAVWSGRADYEALAIGLWGFGWFLAGQSWRRSGRPVFGTFTALVGLLAVLDAVDRGVWTVPVVPLAPAWLWLAALPLWTLLALAAVSASRPREPEPPQVERTPVTAPPHDRFDW</sequence>
<name>A0A1G6V7B2_9ACTN</name>
<evidence type="ECO:0000313" key="4">
    <source>
        <dbReference type="EMBL" id="SDD48726.1"/>
    </source>
</evidence>
<keyword evidence="2" id="KW-0812">Transmembrane</keyword>
<feature type="region of interest" description="Disordered" evidence="1">
    <location>
        <begin position="640"/>
        <end position="663"/>
    </location>
</feature>
<dbReference type="InterPro" id="IPR011050">
    <property type="entry name" value="Pectin_lyase_fold/virulence"/>
</dbReference>
<reference evidence="5" key="1">
    <citation type="submission" date="2016-10" db="EMBL/GenBank/DDBJ databases">
        <authorList>
            <person name="Varghese N."/>
            <person name="Submissions S."/>
        </authorList>
    </citation>
    <scope>NUCLEOTIDE SEQUENCE [LARGE SCALE GENOMIC DNA]</scope>
    <source>
        <strain evidence="5">CGMCC 4.3516</strain>
    </source>
</reference>
<dbReference type="EMBL" id="FNAD01000004">
    <property type="protein sequence ID" value="SDD48726.1"/>
    <property type="molecule type" value="Genomic_DNA"/>
</dbReference>
<dbReference type="Pfam" id="PF13229">
    <property type="entry name" value="Beta_helix"/>
    <property type="match status" value="1"/>
</dbReference>
<feature type="transmembrane region" description="Helical" evidence="2">
    <location>
        <begin position="559"/>
        <end position="578"/>
    </location>
</feature>
<gene>
    <name evidence="4" type="ORF">SAMN05216270_104209</name>
</gene>
<evidence type="ECO:0000313" key="5">
    <source>
        <dbReference type="Proteomes" id="UP000198949"/>
    </source>
</evidence>
<evidence type="ECO:0000256" key="1">
    <source>
        <dbReference type="SAM" id="MobiDB-lite"/>
    </source>
</evidence>
<dbReference type="InterPro" id="IPR012334">
    <property type="entry name" value="Pectin_lyas_fold"/>
</dbReference>
<keyword evidence="2" id="KW-0472">Membrane</keyword>
<proteinExistence type="predicted"/>
<dbReference type="SUPFAM" id="SSF51126">
    <property type="entry name" value="Pectin lyase-like"/>
    <property type="match status" value="1"/>
</dbReference>